<sequence>MKRFKKALHRIQAKASAKRERLRGKSAAKRELNKVTTSEVQASEVLYESAQTENAGLEVPGPADSAIPSEPDQVVDLVPTSKVSYMYSDTALFYISSFAEGNFVERLWLQFGTWESFENRFVAKLRSYHPDYIPANRRSPCPLDWLPLEIRAKIWKYVFDDCNEAIIIGNDKITPKIPSSLRFLSFDWMSEMSIAYINALSNRTLVVMDFPRHGYLTHTCPIFRELSMNRIRAIKFTLGDNEIEKARKRTYDFIKFMLKHKNYGFMTVRTVIVELRRNWENEFFTESDLAYMLVSGAFVAVERVRIHGHITDEKLNRVLERTRKLAQTSYIAQDLQIAQDSQVAEDWQFAEGSQFAEYWRVAEGSQVAEASF</sequence>
<organism evidence="1 2">
    <name type="scientific">Penicillium nordicum</name>
    <dbReference type="NCBI Taxonomy" id="229535"/>
    <lineage>
        <taxon>Eukaryota</taxon>
        <taxon>Fungi</taxon>
        <taxon>Dikarya</taxon>
        <taxon>Ascomycota</taxon>
        <taxon>Pezizomycotina</taxon>
        <taxon>Eurotiomycetes</taxon>
        <taxon>Eurotiomycetidae</taxon>
        <taxon>Eurotiales</taxon>
        <taxon>Aspergillaceae</taxon>
        <taxon>Penicillium</taxon>
    </lineage>
</organism>
<name>A0A0M8P7K7_9EURO</name>
<evidence type="ECO:0000313" key="1">
    <source>
        <dbReference type="EMBL" id="KOS46956.1"/>
    </source>
</evidence>
<dbReference type="OrthoDB" id="4479239at2759"/>
<protein>
    <submittedName>
        <fullName evidence="1">Uncharacterized protein</fullName>
    </submittedName>
</protein>
<comment type="caution">
    <text evidence="1">The sequence shown here is derived from an EMBL/GenBank/DDBJ whole genome shotgun (WGS) entry which is preliminary data.</text>
</comment>
<keyword evidence="2" id="KW-1185">Reference proteome</keyword>
<accession>A0A0M8P7K7</accession>
<dbReference type="AlphaFoldDB" id="A0A0M8P7K7"/>
<gene>
    <name evidence="1" type="ORF">ACN38_g2130</name>
</gene>
<reference evidence="1 2" key="1">
    <citation type="submission" date="2015-08" db="EMBL/GenBank/DDBJ databases">
        <title>Genome sequencing of Penicillium nordicum.</title>
        <authorList>
            <person name="Nguyen H.D."/>
            <person name="Seifert K.A."/>
        </authorList>
    </citation>
    <scope>NUCLEOTIDE SEQUENCE [LARGE SCALE GENOMIC DNA]</scope>
    <source>
        <strain evidence="1 2">DAOMC 185683</strain>
    </source>
</reference>
<dbReference type="Proteomes" id="UP000037696">
    <property type="component" value="Unassembled WGS sequence"/>
</dbReference>
<dbReference type="EMBL" id="LHQQ01000022">
    <property type="protein sequence ID" value="KOS46956.1"/>
    <property type="molecule type" value="Genomic_DNA"/>
</dbReference>
<dbReference type="STRING" id="229535.A0A0M8P7K7"/>
<evidence type="ECO:0000313" key="2">
    <source>
        <dbReference type="Proteomes" id="UP000037696"/>
    </source>
</evidence>
<proteinExistence type="predicted"/>